<reference evidence="2" key="1">
    <citation type="journal article" date="2022" name="ISME J.">
        <title>Identification of active gaseous-alkane degraders at natural gas seeps.</title>
        <authorList>
            <person name="Farhan Ul Haque M."/>
            <person name="Hernandez M."/>
            <person name="Crombie A.T."/>
            <person name="Murrell J.C."/>
        </authorList>
    </citation>
    <scope>NUCLEOTIDE SEQUENCE</scope>
    <source>
        <strain evidence="2">ANDR5</strain>
    </source>
</reference>
<gene>
    <name evidence="2" type="ORF">K9U37_17905</name>
</gene>
<evidence type="ECO:0000313" key="2">
    <source>
        <dbReference type="EMBL" id="MCI4676657.1"/>
    </source>
</evidence>
<dbReference type="EMBL" id="JAIVFL010000001">
    <property type="protein sequence ID" value="MCI4676657.1"/>
    <property type="molecule type" value="Genomic_DNA"/>
</dbReference>
<sequence length="49" mass="4189">MRPPTGPPCAAAAGVAAGPAAAAGLAAAAGAAAAAGLGVRPVPARLTGA</sequence>
<comment type="caution">
    <text evidence="2">The sequence shown here is derived from an EMBL/GenBank/DDBJ whole genome shotgun (WGS) entry which is preliminary data.</text>
</comment>
<feature type="signal peptide" evidence="1">
    <location>
        <begin position="1"/>
        <end position="22"/>
    </location>
</feature>
<protein>
    <submittedName>
        <fullName evidence="2">Uncharacterized protein</fullName>
    </submittedName>
</protein>
<evidence type="ECO:0000313" key="3">
    <source>
        <dbReference type="Proteomes" id="UP001139068"/>
    </source>
</evidence>
<proteinExistence type="predicted"/>
<feature type="chain" id="PRO_5046427532" evidence="1">
    <location>
        <begin position="23"/>
        <end position="49"/>
    </location>
</feature>
<keyword evidence="1" id="KW-0732">Signal</keyword>
<dbReference type="Proteomes" id="UP001139068">
    <property type="component" value="Unassembled WGS sequence"/>
</dbReference>
<accession>A0ABS9Z0F3</accession>
<dbReference type="RefSeq" id="WP_243072826.1">
    <property type="nucleotide sequence ID" value="NZ_JAIVFL010000001.1"/>
</dbReference>
<evidence type="ECO:0000256" key="1">
    <source>
        <dbReference type="SAM" id="SignalP"/>
    </source>
</evidence>
<name>A0ABS9Z0F3_9MYCO</name>
<organism evidence="2 3">
    <name type="scientific">Candidatus Mycolicibacterium alkanivorans</name>
    <dbReference type="NCBI Taxonomy" id="2954114"/>
    <lineage>
        <taxon>Bacteria</taxon>
        <taxon>Bacillati</taxon>
        <taxon>Actinomycetota</taxon>
        <taxon>Actinomycetes</taxon>
        <taxon>Mycobacteriales</taxon>
        <taxon>Mycobacteriaceae</taxon>
        <taxon>Mycolicibacterium</taxon>
    </lineage>
</organism>
<keyword evidence="3" id="KW-1185">Reference proteome</keyword>